<dbReference type="InterPro" id="IPR036812">
    <property type="entry name" value="NAD(P)_OxRdtase_dom_sf"/>
</dbReference>
<comment type="caution">
    <text evidence="3">The sequence shown here is derived from an EMBL/GenBank/DDBJ whole genome shotgun (WGS) entry which is preliminary data.</text>
</comment>
<dbReference type="CDD" id="cd19077">
    <property type="entry name" value="AKR_AKR8A1-2"/>
    <property type="match status" value="1"/>
</dbReference>
<protein>
    <submittedName>
        <fullName evidence="3">Voltage-gated shaker-like K+ channel, subunit</fullName>
    </submittedName>
</protein>
<evidence type="ECO:0000259" key="2">
    <source>
        <dbReference type="Pfam" id="PF00248"/>
    </source>
</evidence>
<name>A0AAE0K9K4_9PEZI</name>
<evidence type="ECO:0000256" key="1">
    <source>
        <dbReference type="ARBA" id="ARBA00023002"/>
    </source>
</evidence>
<keyword evidence="3" id="KW-0407">Ion channel</keyword>
<dbReference type="Proteomes" id="UP001285441">
    <property type="component" value="Unassembled WGS sequence"/>
</dbReference>
<evidence type="ECO:0000313" key="4">
    <source>
        <dbReference type="Proteomes" id="UP001285441"/>
    </source>
</evidence>
<proteinExistence type="predicted"/>
<accession>A0AAE0K9K4</accession>
<dbReference type="SUPFAM" id="SSF51430">
    <property type="entry name" value="NAD(P)-linked oxidoreductase"/>
    <property type="match status" value="1"/>
</dbReference>
<dbReference type="AlphaFoldDB" id="A0AAE0K9K4"/>
<gene>
    <name evidence="3" type="ORF">B0H63DRAFT_551462</name>
</gene>
<reference evidence="3" key="2">
    <citation type="submission" date="2023-06" db="EMBL/GenBank/DDBJ databases">
        <authorList>
            <consortium name="Lawrence Berkeley National Laboratory"/>
            <person name="Haridas S."/>
            <person name="Hensen N."/>
            <person name="Bonometti L."/>
            <person name="Westerberg I."/>
            <person name="Brannstrom I.O."/>
            <person name="Guillou S."/>
            <person name="Cros-Aarteil S."/>
            <person name="Calhoun S."/>
            <person name="Kuo A."/>
            <person name="Mondo S."/>
            <person name="Pangilinan J."/>
            <person name="Riley R."/>
            <person name="LaButti K."/>
            <person name="Andreopoulos B."/>
            <person name="Lipzen A."/>
            <person name="Chen C."/>
            <person name="Yanf M."/>
            <person name="Daum C."/>
            <person name="Ng V."/>
            <person name="Clum A."/>
            <person name="Steindorff A."/>
            <person name="Ohm R."/>
            <person name="Martin F."/>
            <person name="Silar P."/>
            <person name="Natvig D."/>
            <person name="Lalanne C."/>
            <person name="Gautier V."/>
            <person name="Ament-velasquez S.L."/>
            <person name="Kruys A."/>
            <person name="Hutchinson M.I."/>
            <person name="Powell A.J."/>
            <person name="Barry K."/>
            <person name="Miller A.N."/>
            <person name="Grigoriev I.V."/>
            <person name="Debuchy R."/>
            <person name="Gladieux P."/>
            <person name="Thoren M.H."/>
            <person name="Johannesson H."/>
        </authorList>
    </citation>
    <scope>NUCLEOTIDE SEQUENCE</scope>
    <source>
        <strain evidence="3">CBS 232.78</strain>
    </source>
</reference>
<dbReference type="GO" id="GO:0005737">
    <property type="term" value="C:cytoplasm"/>
    <property type="evidence" value="ECO:0007669"/>
    <property type="project" value="TreeGrafter"/>
</dbReference>
<keyword evidence="3" id="KW-0406">Ion transport</keyword>
<keyword evidence="4" id="KW-1185">Reference proteome</keyword>
<dbReference type="GO" id="GO:0034220">
    <property type="term" value="P:monoatomic ion transmembrane transport"/>
    <property type="evidence" value="ECO:0007669"/>
    <property type="project" value="UniProtKB-KW"/>
</dbReference>
<dbReference type="PANTHER" id="PTHR43625">
    <property type="entry name" value="AFLATOXIN B1 ALDEHYDE REDUCTASE"/>
    <property type="match status" value="1"/>
</dbReference>
<organism evidence="3 4">
    <name type="scientific">Podospora didyma</name>
    <dbReference type="NCBI Taxonomy" id="330526"/>
    <lineage>
        <taxon>Eukaryota</taxon>
        <taxon>Fungi</taxon>
        <taxon>Dikarya</taxon>
        <taxon>Ascomycota</taxon>
        <taxon>Pezizomycotina</taxon>
        <taxon>Sordariomycetes</taxon>
        <taxon>Sordariomycetidae</taxon>
        <taxon>Sordariales</taxon>
        <taxon>Podosporaceae</taxon>
        <taxon>Podospora</taxon>
    </lineage>
</organism>
<feature type="domain" description="NADP-dependent oxidoreductase" evidence="2">
    <location>
        <begin position="9"/>
        <end position="309"/>
    </location>
</feature>
<dbReference type="Pfam" id="PF00248">
    <property type="entry name" value="Aldo_ket_red"/>
    <property type="match status" value="1"/>
</dbReference>
<dbReference type="GO" id="GO:0016491">
    <property type="term" value="F:oxidoreductase activity"/>
    <property type="evidence" value="ECO:0007669"/>
    <property type="project" value="UniProtKB-KW"/>
</dbReference>
<dbReference type="Gene3D" id="3.20.20.100">
    <property type="entry name" value="NADP-dependent oxidoreductase domain"/>
    <property type="match status" value="1"/>
</dbReference>
<sequence length="331" mass="35381">MSPTLPATGFGLLGMTWRPQVTPDSQAFAAMRAAVANGATVWSTSSAYGLPPNPPTAGLLLLRRYFDAYPEDALNVTLFVRGCYDAASHSPVTSRADVLASFEECQAAVGPVKKIDVFGPARMDRRNVPVEETIGAVKELIDQGRVAAAGLSEVSADTIRAASKICPIAMVEIEFSLWSTEMLDNGVAAACKENNVAILAYAPLGYGFLTGKVTKLEDIPEGDLRHMLGRFQPDTFPLNLKLVEKVKEFAARKGATPAQLALAWVRAHSNVGECGVVIPIPGATAADRVKENCKVVELTTAEKAELDDMLKSITVVGARQIPGMEGKHLWT</sequence>
<evidence type="ECO:0000313" key="3">
    <source>
        <dbReference type="EMBL" id="KAK3372653.1"/>
    </source>
</evidence>
<dbReference type="PANTHER" id="PTHR43625:SF78">
    <property type="entry name" value="PYRIDOXAL REDUCTASE-RELATED"/>
    <property type="match status" value="1"/>
</dbReference>
<reference evidence="3" key="1">
    <citation type="journal article" date="2023" name="Mol. Phylogenet. Evol.">
        <title>Genome-scale phylogeny and comparative genomics of the fungal order Sordariales.</title>
        <authorList>
            <person name="Hensen N."/>
            <person name="Bonometti L."/>
            <person name="Westerberg I."/>
            <person name="Brannstrom I.O."/>
            <person name="Guillou S."/>
            <person name="Cros-Aarteil S."/>
            <person name="Calhoun S."/>
            <person name="Haridas S."/>
            <person name="Kuo A."/>
            <person name="Mondo S."/>
            <person name="Pangilinan J."/>
            <person name="Riley R."/>
            <person name="LaButti K."/>
            <person name="Andreopoulos B."/>
            <person name="Lipzen A."/>
            <person name="Chen C."/>
            <person name="Yan M."/>
            <person name="Daum C."/>
            <person name="Ng V."/>
            <person name="Clum A."/>
            <person name="Steindorff A."/>
            <person name="Ohm R.A."/>
            <person name="Martin F."/>
            <person name="Silar P."/>
            <person name="Natvig D.O."/>
            <person name="Lalanne C."/>
            <person name="Gautier V."/>
            <person name="Ament-Velasquez S.L."/>
            <person name="Kruys A."/>
            <person name="Hutchinson M.I."/>
            <person name="Powell A.J."/>
            <person name="Barry K."/>
            <person name="Miller A.N."/>
            <person name="Grigoriev I.V."/>
            <person name="Debuchy R."/>
            <person name="Gladieux P."/>
            <person name="Hiltunen Thoren M."/>
            <person name="Johannesson H."/>
        </authorList>
    </citation>
    <scope>NUCLEOTIDE SEQUENCE</scope>
    <source>
        <strain evidence="3">CBS 232.78</strain>
    </source>
</reference>
<dbReference type="InterPro" id="IPR050791">
    <property type="entry name" value="Aldo-Keto_reductase"/>
</dbReference>
<dbReference type="InterPro" id="IPR023210">
    <property type="entry name" value="NADP_OxRdtase_dom"/>
</dbReference>
<keyword evidence="3" id="KW-0813">Transport</keyword>
<keyword evidence="1" id="KW-0560">Oxidoreductase</keyword>
<dbReference type="EMBL" id="JAULSW010000008">
    <property type="protein sequence ID" value="KAK3372653.1"/>
    <property type="molecule type" value="Genomic_DNA"/>
</dbReference>